<dbReference type="Pfam" id="PF14416">
    <property type="entry name" value="PMR5N"/>
    <property type="match status" value="1"/>
</dbReference>
<organism evidence="10 11">
    <name type="scientific">Punica granatum</name>
    <name type="common">Pomegranate</name>
    <dbReference type="NCBI Taxonomy" id="22663"/>
    <lineage>
        <taxon>Eukaryota</taxon>
        <taxon>Viridiplantae</taxon>
        <taxon>Streptophyta</taxon>
        <taxon>Embryophyta</taxon>
        <taxon>Tracheophyta</taxon>
        <taxon>Spermatophyta</taxon>
        <taxon>Magnoliopsida</taxon>
        <taxon>eudicotyledons</taxon>
        <taxon>Gunneridae</taxon>
        <taxon>Pentapetalae</taxon>
        <taxon>rosids</taxon>
        <taxon>malvids</taxon>
        <taxon>Myrtales</taxon>
        <taxon>Lythraceae</taxon>
        <taxon>Punica</taxon>
    </lineage>
</organism>
<comment type="caution">
    <text evidence="10">The sequence shown here is derived from an EMBL/GenBank/DDBJ whole genome shotgun (WGS) entry which is preliminary data.</text>
</comment>
<evidence type="ECO:0000256" key="2">
    <source>
        <dbReference type="ARBA" id="ARBA00007727"/>
    </source>
</evidence>
<dbReference type="PANTHER" id="PTHR32285">
    <property type="entry name" value="PROTEIN TRICHOME BIREFRINGENCE-LIKE 9-RELATED"/>
    <property type="match status" value="1"/>
</dbReference>
<evidence type="ECO:0000259" key="8">
    <source>
        <dbReference type="Pfam" id="PF13839"/>
    </source>
</evidence>
<keyword evidence="5 7" id="KW-1133">Transmembrane helix</keyword>
<dbReference type="PANTHER" id="PTHR32285:SF13">
    <property type="entry name" value="TRICHOME BIREFRINGENCE-LIKE N-TERMINAL DOMAIN-CONTAINING PROTEIN"/>
    <property type="match status" value="1"/>
</dbReference>
<dbReference type="InterPro" id="IPR026057">
    <property type="entry name" value="TBL_C"/>
</dbReference>
<comment type="similarity">
    <text evidence="2">Belongs to the PC-esterase family. TBL subfamily.</text>
</comment>
<name>A0A2I0L4G1_PUNGR</name>
<reference evidence="10 11" key="1">
    <citation type="submission" date="2017-11" db="EMBL/GenBank/DDBJ databases">
        <title>De-novo sequencing of pomegranate (Punica granatum L.) genome.</title>
        <authorList>
            <person name="Akparov Z."/>
            <person name="Amiraslanov A."/>
            <person name="Hajiyeva S."/>
            <person name="Abbasov M."/>
            <person name="Kaur K."/>
            <person name="Hamwieh A."/>
            <person name="Solovyev V."/>
            <person name="Salamov A."/>
            <person name="Braich B."/>
            <person name="Kosarev P."/>
            <person name="Mahmoud A."/>
            <person name="Hajiyev E."/>
            <person name="Babayeva S."/>
            <person name="Izzatullayeva V."/>
            <person name="Mammadov A."/>
            <person name="Mammadov A."/>
            <person name="Sharifova S."/>
            <person name="Ojaghi J."/>
            <person name="Eynullazada K."/>
            <person name="Bayramov B."/>
            <person name="Abdulazimova A."/>
            <person name="Shahmuradov I."/>
        </authorList>
    </citation>
    <scope>NUCLEOTIDE SEQUENCE [LARGE SCALE GENOMIC DNA]</scope>
    <source>
        <strain evidence="11">cv. AG2017</strain>
        <tissue evidence="10">Leaf</tissue>
    </source>
</reference>
<keyword evidence="4" id="KW-0735">Signal-anchor</keyword>
<evidence type="ECO:0000256" key="6">
    <source>
        <dbReference type="ARBA" id="ARBA00023136"/>
    </source>
</evidence>
<comment type="subcellular location">
    <subcellularLocation>
        <location evidence="1">Membrane</location>
        <topology evidence="1">Single-pass membrane protein</topology>
    </subcellularLocation>
</comment>
<dbReference type="Proteomes" id="UP000233551">
    <property type="component" value="Unassembled WGS sequence"/>
</dbReference>
<feature type="domain" description="Trichome birefringence-like N-terminal" evidence="9">
    <location>
        <begin position="67"/>
        <end position="119"/>
    </location>
</feature>
<evidence type="ECO:0000259" key="9">
    <source>
        <dbReference type="Pfam" id="PF14416"/>
    </source>
</evidence>
<dbReference type="EMBL" id="PGOL01000160">
    <property type="protein sequence ID" value="PKI75595.1"/>
    <property type="molecule type" value="Genomic_DNA"/>
</dbReference>
<gene>
    <name evidence="10" type="ORF">CRG98_003996</name>
</gene>
<feature type="domain" description="Trichome birefringence-like C-terminal" evidence="8">
    <location>
        <begin position="120"/>
        <end position="412"/>
    </location>
</feature>
<feature type="transmembrane region" description="Helical" evidence="7">
    <location>
        <begin position="21"/>
        <end position="40"/>
    </location>
</feature>
<keyword evidence="11" id="KW-1185">Reference proteome</keyword>
<dbReference type="Pfam" id="PF13839">
    <property type="entry name" value="PC-Esterase"/>
    <property type="match status" value="1"/>
</dbReference>
<dbReference type="STRING" id="22663.A0A2I0L4G1"/>
<dbReference type="GO" id="GO:0016413">
    <property type="term" value="F:O-acetyltransferase activity"/>
    <property type="evidence" value="ECO:0007669"/>
    <property type="project" value="InterPro"/>
</dbReference>
<evidence type="ECO:0000256" key="3">
    <source>
        <dbReference type="ARBA" id="ARBA00022692"/>
    </source>
</evidence>
<sequence length="430" mass="50039">MKIHISNIELPRGKLAPQKRAIMLAPTLVVLVLIPLYLFIDSSIPLQPPSKVGLYKGLWSNFRLEKPCDVFRGEWVLYPNATYYTNETCPLIIDQQNCLKFGRPDTEYLKWKWKPEGCELPRFDAVEFLEIAKGKSVEISLKEKGAMIPVLELSLFTIFQVSHPEDITSRYTSDTINFRRWFFPEFNFTLASFWAPFLVKAVDSDSNGHTYTSIMSLHLDEPEEAWAREVENFDYVIISAGQWFYRPMIFYEKGQLVGCSSCGLKNVTEIPRFYGYGMAFRTSFRILLDLKGYKGVTFLRTFSPGHFENGPWNDGGNCIRTRPFGKEEVRLMGYDLEFYKTQVEEYRAAERESRSKRRLKFKLLDTTEASLMRPDGHPNTYGHSPHKNSTFNDCVHWCVPGPIDTWNEFLIHLMKPEIPRFSFWKLRRGA</sequence>
<protein>
    <submittedName>
        <fullName evidence="10">Uncharacterized protein</fullName>
    </submittedName>
</protein>
<evidence type="ECO:0000256" key="4">
    <source>
        <dbReference type="ARBA" id="ARBA00022968"/>
    </source>
</evidence>
<accession>A0A2I0L4G1</accession>
<evidence type="ECO:0000256" key="5">
    <source>
        <dbReference type="ARBA" id="ARBA00022989"/>
    </source>
</evidence>
<keyword evidence="3 7" id="KW-0812">Transmembrane</keyword>
<keyword evidence="6 7" id="KW-0472">Membrane</keyword>
<proteinExistence type="inferred from homology"/>
<evidence type="ECO:0000313" key="11">
    <source>
        <dbReference type="Proteomes" id="UP000233551"/>
    </source>
</evidence>
<evidence type="ECO:0000313" key="10">
    <source>
        <dbReference type="EMBL" id="PKI75595.1"/>
    </source>
</evidence>
<evidence type="ECO:0000256" key="1">
    <source>
        <dbReference type="ARBA" id="ARBA00004167"/>
    </source>
</evidence>
<dbReference type="InterPro" id="IPR029962">
    <property type="entry name" value="TBL"/>
</dbReference>
<dbReference type="AlphaFoldDB" id="A0A2I0L4G1"/>
<dbReference type="GO" id="GO:0016020">
    <property type="term" value="C:membrane"/>
    <property type="evidence" value="ECO:0007669"/>
    <property type="project" value="UniProtKB-SubCell"/>
</dbReference>
<dbReference type="InterPro" id="IPR025846">
    <property type="entry name" value="TBL_N"/>
</dbReference>
<evidence type="ECO:0000256" key="7">
    <source>
        <dbReference type="SAM" id="Phobius"/>
    </source>
</evidence>
<dbReference type="GO" id="GO:0005794">
    <property type="term" value="C:Golgi apparatus"/>
    <property type="evidence" value="ECO:0007669"/>
    <property type="project" value="TreeGrafter"/>
</dbReference>